<organism evidence="2 3">
    <name type="scientific">Thalassospira lucentensis</name>
    <dbReference type="NCBI Taxonomy" id="168935"/>
    <lineage>
        <taxon>Bacteria</taxon>
        <taxon>Pseudomonadati</taxon>
        <taxon>Pseudomonadota</taxon>
        <taxon>Alphaproteobacteria</taxon>
        <taxon>Rhodospirillales</taxon>
        <taxon>Thalassospiraceae</taxon>
        <taxon>Thalassospira</taxon>
    </lineage>
</organism>
<name>A0A3D5N771_9PROT</name>
<evidence type="ECO:0000313" key="2">
    <source>
        <dbReference type="EMBL" id="HCW66814.1"/>
    </source>
</evidence>
<dbReference type="PANTHER" id="PTHR38834">
    <property type="entry name" value="PERIPLASMIC SUBSTRATE BINDING PROTEIN FAMILY 3"/>
    <property type="match status" value="1"/>
</dbReference>
<dbReference type="SMART" id="SM00062">
    <property type="entry name" value="PBPb"/>
    <property type="match status" value="1"/>
</dbReference>
<gene>
    <name evidence="2" type="ORF">DHR80_06280</name>
</gene>
<sequence length="267" mass="29310">MLTAAVVMVTGTIVQAGPLDGLDPSDLQKARNVTLVTEEYPPYNFIESGQLRGVGADVVQAMALAIGYHKEIEVLPWKRVLLRLEDEAELGGFSMTRTAQREEQYAWVGPIVKASVGIYQLVGRIPPLLSIEGLRHVEAIGVQAGGAHEQALRTYGFENLEPIYNQGSSIQMLAAGRIDLLVSSDIELFEQLNKTALTREDLELVYSFGRGDLYLAFSKQISASALQVWQSAYDHIVENGEFGRIMAKHGVMDDQHPLLEGDLSIGQ</sequence>
<evidence type="ECO:0000259" key="1">
    <source>
        <dbReference type="SMART" id="SM00062"/>
    </source>
</evidence>
<accession>A0A3D5N771</accession>
<dbReference type="InterPro" id="IPR001638">
    <property type="entry name" value="Solute-binding_3/MltF_N"/>
</dbReference>
<evidence type="ECO:0000313" key="3">
    <source>
        <dbReference type="Proteomes" id="UP000264179"/>
    </source>
</evidence>
<dbReference type="EMBL" id="DPOP01000059">
    <property type="protein sequence ID" value="HCW66814.1"/>
    <property type="molecule type" value="Genomic_DNA"/>
</dbReference>
<dbReference type="Proteomes" id="UP000264179">
    <property type="component" value="Unassembled WGS sequence"/>
</dbReference>
<dbReference type="PANTHER" id="PTHR38834:SF3">
    <property type="entry name" value="SOLUTE-BINDING PROTEIN FAMILY 3_N-TERMINAL DOMAIN-CONTAINING PROTEIN"/>
    <property type="match status" value="1"/>
</dbReference>
<proteinExistence type="predicted"/>
<protein>
    <recommendedName>
        <fullName evidence="1">Solute-binding protein family 3/N-terminal domain-containing protein</fullName>
    </recommendedName>
</protein>
<comment type="caution">
    <text evidence="2">The sequence shown here is derived from an EMBL/GenBank/DDBJ whole genome shotgun (WGS) entry which is preliminary data.</text>
</comment>
<reference evidence="2 3" key="1">
    <citation type="journal article" date="2018" name="Nat. Biotechnol.">
        <title>A standardized bacterial taxonomy based on genome phylogeny substantially revises the tree of life.</title>
        <authorList>
            <person name="Parks D.H."/>
            <person name="Chuvochina M."/>
            <person name="Waite D.W."/>
            <person name="Rinke C."/>
            <person name="Skarshewski A."/>
            <person name="Chaumeil P.A."/>
            <person name="Hugenholtz P."/>
        </authorList>
    </citation>
    <scope>NUCLEOTIDE SEQUENCE [LARGE SCALE GENOMIC DNA]</scope>
    <source>
        <strain evidence="2">UBA9881</strain>
    </source>
</reference>
<dbReference type="AlphaFoldDB" id="A0A3D5N771"/>
<dbReference type="Gene3D" id="3.40.190.10">
    <property type="entry name" value="Periplasmic binding protein-like II"/>
    <property type="match status" value="2"/>
</dbReference>
<dbReference type="Pfam" id="PF00497">
    <property type="entry name" value="SBP_bac_3"/>
    <property type="match status" value="1"/>
</dbReference>
<feature type="domain" description="Solute-binding protein family 3/N-terminal" evidence="1">
    <location>
        <begin position="32"/>
        <end position="253"/>
    </location>
</feature>
<dbReference type="SUPFAM" id="SSF53850">
    <property type="entry name" value="Periplasmic binding protein-like II"/>
    <property type="match status" value="1"/>
</dbReference>